<evidence type="ECO:0000256" key="1">
    <source>
        <dbReference type="SAM" id="SignalP"/>
    </source>
</evidence>
<dbReference type="RefSeq" id="XP_053018586.1">
    <property type="nucleotide sequence ID" value="XM_053167361.1"/>
</dbReference>
<proteinExistence type="predicted"/>
<reference evidence="2" key="1">
    <citation type="submission" date="2022-10" db="EMBL/GenBank/DDBJ databases">
        <title>Puccinia triticina Genome sequencing and assembly.</title>
        <authorList>
            <person name="Li C."/>
        </authorList>
    </citation>
    <scope>NUCLEOTIDE SEQUENCE</scope>
    <source>
        <strain evidence="2">Pt15</strain>
    </source>
</reference>
<dbReference type="PANTHER" id="PTHR35567:SF1">
    <property type="entry name" value="CONSERVED FUNGAL PROTEIN (AFU_ORTHOLOGUE AFUA_1G14230)"/>
    <property type="match status" value="1"/>
</dbReference>
<dbReference type="InterPro" id="IPR021851">
    <property type="entry name" value="DUF3455"/>
</dbReference>
<feature type="chain" id="PRO_5047548718" description="DUF3455 domain-containing protein" evidence="1">
    <location>
        <begin position="27"/>
        <end position="164"/>
    </location>
</feature>
<evidence type="ECO:0008006" key="4">
    <source>
        <dbReference type="Google" id="ProtNLM"/>
    </source>
</evidence>
<feature type="signal peptide" evidence="1">
    <location>
        <begin position="1"/>
        <end position="26"/>
    </location>
</feature>
<evidence type="ECO:0000313" key="3">
    <source>
        <dbReference type="Proteomes" id="UP001164743"/>
    </source>
</evidence>
<gene>
    <name evidence="2" type="ORF">PtA15_3A397</name>
</gene>
<dbReference type="Proteomes" id="UP001164743">
    <property type="component" value="Chromosome 3A"/>
</dbReference>
<dbReference type="EMBL" id="CP110423">
    <property type="protein sequence ID" value="WAQ83031.1"/>
    <property type="molecule type" value="Genomic_DNA"/>
</dbReference>
<organism evidence="2 3">
    <name type="scientific">Puccinia triticina</name>
    <dbReference type="NCBI Taxonomy" id="208348"/>
    <lineage>
        <taxon>Eukaryota</taxon>
        <taxon>Fungi</taxon>
        <taxon>Dikarya</taxon>
        <taxon>Basidiomycota</taxon>
        <taxon>Pucciniomycotina</taxon>
        <taxon>Pucciniomycetes</taxon>
        <taxon>Pucciniales</taxon>
        <taxon>Pucciniaceae</taxon>
        <taxon>Puccinia</taxon>
    </lineage>
</organism>
<keyword evidence="3" id="KW-1185">Reference proteome</keyword>
<protein>
    <recommendedName>
        <fullName evidence="4">DUF3455 domain-containing protein</fullName>
    </recommendedName>
</protein>
<sequence>MFALIVKRVVLSLQLVSLVMLAGVFGDQRIPYNVPGQQTSSGQAPLAFQGNGNQIYSCGSTGAWVRVGAEAQLQGSGMSGHHYFSGNTATFDVGSWHISATQIGSSASRDLRRDVPSLRLQPTSGPFRLITRSNVSGGVPQVACKAGQQNYQVPYSATYTFYYK</sequence>
<name>A0ABY7CCT6_9BASI</name>
<accession>A0ABY7CCT6</accession>
<evidence type="ECO:0000313" key="2">
    <source>
        <dbReference type="EMBL" id="WAQ83031.1"/>
    </source>
</evidence>
<keyword evidence="1" id="KW-0732">Signal</keyword>
<dbReference type="PANTHER" id="PTHR35567">
    <property type="entry name" value="MALATE DEHYDROGENASE (AFU_ORTHOLOGUE AFUA_2G13800)"/>
    <property type="match status" value="1"/>
</dbReference>
<dbReference type="Pfam" id="PF11937">
    <property type="entry name" value="DUF3455"/>
    <property type="match status" value="1"/>
</dbReference>
<dbReference type="GeneID" id="77808256"/>